<dbReference type="OrthoDB" id="1096283at2"/>
<gene>
    <name evidence="2" type="ORF">D8S85_18945</name>
</gene>
<dbReference type="Proteomes" id="UP000270673">
    <property type="component" value="Chromosome"/>
</dbReference>
<reference evidence="2 3" key="1">
    <citation type="submission" date="2018-10" db="EMBL/GenBank/DDBJ databases">
        <title>Butyricimonas faecalis sp. nov., isolated from human faeces and emended description of the genus Butyricimonas.</title>
        <authorList>
            <person name="Le Roy T."/>
            <person name="Van der Smissen P."/>
            <person name="Paquot A."/>
            <person name="Delzenne N."/>
            <person name="Muccioli G."/>
            <person name="Collet J.-F."/>
            <person name="Cani P.D."/>
        </authorList>
    </citation>
    <scope>NUCLEOTIDE SEQUENCE [LARGE SCALE GENOMIC DNA]</scope>
    <source>
        <strain evidence="2 3">H184</strain>
    </source>
</reference>
<feature type="chain" id="PRO_5018529638" description="DUF4838 domain-containing protein" evidence="1">
    <location>
        <begin position="24"/>
        <end position="569"/>
    </location>
</feature>
<evidence type="ECO:0000313" key="3">
    <source>
        <dbReference type="Proteomes" id="UP000270673"/>
    </source>
</evidence>
<sequence length="569" mass="65458">MSIKKIWCGVVLLVCLFPAIALAERDVNEYEYVILAGKTVREDAGWNKVIEVLKKRHDAFVIPFESWPEEALPALKKANPRYVAVVEKAENITAEYIKMMHKINRKMSSGIFGTFLWGIITGYDAESAMRMIEDAKTPMIIRSALSTAPEMEYTSSFDKCVVIDPNIKSNAFSRHISAFQDALANADPEFARQVEHLNKVISEKREGGQPVDDSLLLLQKEFREKLQVDRYLQKTRVMAVWKEKQRKNDTLAAYEIITDSLLNKFLDLYGQLDPNLLLTCSYGMEELKIVKAQNYAIRVDHGKLYADSKQGKLYFPRGSNRRVYLAMGNYGGATFEKSDNLVTAWIKDGNVSALAGYSVPEWHGQAGWGTWKFWMTDPGRYTLAEAVYLNTQFILSRLHEWNPKFLTIDYPETDNVGRDYQESLATVGRATEQELVTLNQMGYLYDRDVFVYYGDPKWDVRLNGEGKKMYYEVTGKRKGKKYVLTIQTDGQFRRQQMTGNYYMEKPDPFNAATIGRLPFSYFFPERLKGAKLAKKLKFEGTVEVNDNFIFIYDCFFEPNETYKVVLSVE</sequence>
<dbReference type="EMBL" id="CP032819">
    <property type="protein sequence ID" value="AZS31415.1"/>
    <property type="molecule type" value="Genomic_DNA"/>
</dbReference>
<name>A0A3Q9IT44_9BACT</name>
<feature type="signal peptide" evidence="1">
    <location>
        <begin position="1"/>
        <end position="23"/>
    </location>
</feature>
<accession>A0A3Q9IT44</accession>
<protein>
    <recommendedName>
        <fullName evidence="4">DUF4838 domain-containing protein</fullName>
    </recommendedName>
</protein>
<dbReference type="AlphaFoldDB" id="A0A3Q9IT44"/>
<dbReference type="RefSeq" id="WP_106482025.1">
    <property type="nucleotide sequence ID" value="NZ_CP032819.1"/>
</dbReference>
<keyword evidence="3" id="KW-1185">Reference proteome</keyword>
<evidence type="ECO:0000256" key="1">
    <source>
        <dbReference type="SAM" id="SignalP"/>
    </source>
</evidence>
<evidence type="ECO:0008006" key="4">
    <source>
        <dbReference type="Google" id="ProtNLM"/>
    </source>
</evidence>
<keyword evidence="1" id="KW-0732">Signal</keyword>
<proteinExistence type="predicted"/>
<evidence type="ECO:0000313" key="2">
    <source>
        <dbReference type="EMBL" id="AZS31415.1"/>
    </source>
</evidence>
<dbReference type="KEGG" id="buy:D8S85_18945"/>
<organism evidence="2 3">
    <name type="scientific">Butyricimonas faecalis</name>
    <dbReference type="NCBI Taxonomy" id="2093856"/>
    <lineage>
        <taxon>Bacteria</taxon>
        <taxon>Pseudomonadati</taxon>
        <taxon>Bacteroidota</taxon>
        <taxon>Bacteroidia</taxon>
        <taxon>Bacteroidales</taxon>
        <taxon>Odoribacteraceae</taxon>
        <taxon>Butyricimonas</taxon>
    </lineage>
</organism>